<evidence type="ECO:0000313" key="2">
    <source>
        <dbReference type="Proteomes" id="UP000318010"/>
    </source>
</evidence>
<protein>
    <submittedName>
        <fullName evidence="1">Uncharacterized protein</fullName>
    </submittedName>
</protein>
<sequence>MHRFLEDFIEQNSLGYFEKLNLKPVVLPEDQVAREIEQFGFLKYKNNFENQTKEDKELENWLGYQQLKIYIK</sequence>
<proteinExistence type="predicted"/>
<dbReference type="AlphaFoldDB" id="A0A563TXT3"/>
<keyword evidence="2" id="KW-1185">Reference proteome</keyword>
<organism evidence="1 2">
    <name type="scientific">Mucilaginibacter achroorhodeus</name>
    <dbReference type="NCBI Taxonomy" id="2599294"/>
    <lineage>
        <taxon>Bacteria</taxon>
        <taxon>Pseudomonadati</taxon>
        <taxon>Bacteroidota</taxon>
        <taxon>Sphingobacteriia</taxon>
        <taxon>Sphingobacteriales</taxon>
        <taxon>Sphingobacteriaceae</taxon>
        <taxon>Mucilaginibacter</taxon>
    </lineage>
</organism>
<reference evidence="1 2" key="1">
    <citation type="submission" date="2019-07" db="EMBL/GenBank/DDBJ databases">
        <authorList>
            <person name="Kim J."/>
        </authorList>
    </citation>
    <scope>NUCLEOTIDE SEQUENCE [LARGE SCALE GENOMIC DNA]</scope>
    <source>
        <strain evidence="1 2">MJ1a</strain>
    </source>
</reference>
<dbReference type="EMBL" id="VOEI01000007">
    <property type="protein sequence ID" value="TWR24178.1"/>
    <property type="molecule type" value="Genomic_DNA"/>
</dbReference>
<accession>A0A563TXT3</accession>
<evidence type="ECO:0000313" key="1">
    <source>
        <dbReference type="EMBL" id="TWR24178.1"/>
    </source>
</evidence>
<comment type="caution">
    <text evidence="1">The sequence shown here is derived from an EMBL/GenBank/DDBJ whole genome shotgun (WGS) entry which is preliminary data.</text>
</comment>
<name>A0A563TXT3_9SPHI</name>
<dbReference type="Proteomes" id="UP000318010">
    <property type="component" value="Unassembled WGS sequence"/>
</dbReference>
<gene>
    <name evidence="1" type="ORF">FPZ42_16960</name>
</gene>